<dbReference type="STRING" id="402676.B6K642"/>
<reference evidence="2 3" key="1">
    <citation type="journal article" date="2011" name="Science">
        <title>Comparative functional genomics of the fission yeasts.</title>
        <authorList>
            <person name="Rhind N."/>
            <person name="Chen Z."/>
            <person name="Yassour M."/>
            <person name="Thompson D.A."/>
            <person name="Haas B.J."/>
            <person name="Habib N."/>
            <person name="Wapinski I."/>
            <person name="Roy S."/>
            <person name="Lin M.F."/>
            <person name="Heiman D.I."/>
            <person name="Young S.K."/>
            <person name="Furuya K."/>
            <person name="Guo Y."/>
            <person name="Pidoux A."/>
            <person name="Chen H.M."/>
            <person name="Robbertse B."/>
            <person name="Goldberg J.M."/>
            <person name="Aoki K."/>
            <person name="Bayne E.H."/>
            <person name="Berlin A.M."/>
            <person name="Desjardins C.A."/>
            <person name="Dobbs E."/>
            <person name="Dukaj L."/>
            <person name="Fan L."/>
            <person name="FitzGerald M.G."/>
            <person name="French C."/>
            <person name="Gujja S."/>
            <person name="Hansen K."/>
            <person name="Keifenheim D."/>
            <person name="Levin J.Z."/>
            <person name="Mosher R.A."/>
            <person name="Mueller C.A."/>
            <person name="Pfiffner J."/>
            <person name="Priest M."/>
            <person name="Russ C."/>
            <person name="Smialowska A."/>
            <person name="Swoboda P."/>
            <person name="Sykes S.M."/>
            <person name="Vaughn M."/>
            <person name="Vengrova S."/>
            <person name="Yoder R."/>
            <person name="Zeng Q."/>
            <person name="Allshire R."/>
            <person name="Baulcombe D."/>
            <person name="Birren B.W."/>
            <person name="Brown W."/>
            <person name="Ekwall K."/>
            <person name="Kellis M."/>
            <person name="Leatherwood J."/>
            <person name="Levin H."/>
            <person name="Margalit H."/>
            <person name="Martienssen R."/>
            <person name="Nieduszynski C.A."/>
            <person name="Spatafora J.W."/>
            <person name="Friedman N."/>
            <person name="Dalgaard J.Z."/>
            <person name="Baumann P."/>
            <person name="Niki H."/>
            <person name="Regev A."/>
            <person name="Nusbaum C."/>
        </authorList>
    </citation>
    <scope>NUCLEOTIDE SEQUENCE [LARGE SCALE GENOMIC DNA]</scope>
    <source>
        <strain evidence="3">yFS275 / FY16936</strain>
    </source>
</reference>
<dbReference type="Pfam" id="PF10313">
    <property type="entry name" value="DUF2415"/>
    <property type="match status" value="1"/>
</dbReference>
<dbReference type="eggNOG" id="KOG4532">
    <property type="taxonomic scope" value="Eukaryota"/>
</dbReference>
<dbReference type="SUPFAM" id="SSF82171">
    <property type="entry name" value="DPP6 N-terminal domain-like"/>
    <property type="match status" value="1"/>
</dbReference>
<dbReference type="OMA" id="NMNHASV"/>
<dbReference type="VEuPathDB" id="FungiDB:SJAG_04170"/>
<feature type="domain" description="DUF2415" evidence="1">
    <location>
        <begin position="257"/>
        <end position="293"/>
    </location>
</feature>
<protein>
    <submittedName>
        <fullName evidence="2">WD40/YVTN repeat-like protein</fullName>
    </submittedName>
</protein>
<dbReference type="Proteomes" id="UP000001744">
    <property type="component" value="Unassembled WGS sequence"/>
</dbReference>
<dbReference type="EMBL" id="KE651167">
    <property type="protein sequence ID" value="EEB08996.1"/>
    <property type="molecule type" value="Genomic_DNA"/>
</dbReference>
<proteinExistence type="predicted"/>
<dbReference type="JaponicusDB" id="SJAG_04170"/>
<dbReference type="HOGENOM" id="CLU_799638_0_0_1"/>
<dbReference type="AlphaFoldDB" id="B6K642"/>
<gene>
    <name evidence="2" type="ORF">SJAG_04170</name>
</gene>
<dbReference type="InterPro" id="IPR015943">
    <property type="entry name" value="WD40/YVTN_repeat-like_dom_sf"/>
</dbReference>
<evidence type="ECO:0000313" key="3">
    <source>
        <dbReference type="Proteomes" id="UP000001744"/>
    </source>
</evidence>
<organism evidence="2 3">
    <name type="scientific">Schizosaccharomyces japonicus (strain yFS275 / FY16936)</name>
    <name type="common">Fission yeast</name>
    <dbReference type="NCBI Taxonomy" id="402676"/>
    <lineage>
        <taxon>Eukaryota</taxon>
        <taxon>Fungi</taxon>
        <taxon>Dikarya</taxon>
        <taxon>Ascomycota</taxon>
        <taxon>Taphrinomycotina</taxon>
        <taxon>Schizosaccharomycetes</taxon>
        <taxon>Schizosaccharomycetales</taxon>
        <taxon>Schizosaccharomycetaceae</taxon>
        <taxon>Schizosaccharomyces</taxon>
    </lineage>
</organism>
<name>B6K642_SCHJY</name>
<evidence type="ECO:0000313" key="2">
    <source>
        <dbReference type="EMBL" id="EEB08996.1"/>
    </source>
</evidence>
<dbReference type="PANTHER" id="PTHR43991:SF9">
    <property type="entry name" value="DUF2415 DOMAIN-CONTAINING PROTEIN"/>
    <property type="match status" value="1"/>
</dbReference>
<dbReference type="OrthoDB" id="418169at2759"/>
<dbReference type="RefSeq" id="XP_002175289.1">
    <property type="nucleotide sequence ID" value="XM_002175253.2"/>
</dbReference>
<evidence type="ECO:0000259" key="1">
    <source>
        <dbReference type="Pfam" id="PF10313"/>
    </source>
</evidence>
<dbReference type="Gene3D" id="2.130.10.10">
    <property type="entry name" value="YVTN repeat-like/Quinoprotein amine dehydrogenase"/>
    <property type="match status" value="1"/>
</dbReference>
<dbReference type="SMART" id="SM00320">
    <property type="entry name" value="WD40"/>
    <property type="match status" value="3"/>
</dbReference>
<accession>B6K642</accession>
<keyword evidence="3" id="KW-1185">Reference proteome</keyword>
<dbReference type="GeneID" id="7050564"/>
<dbReference type="InterPro" id="IPR019417">
    <property type="entry name" value="DUF2415"/>
</dbReference>
<sequence>MATMELMSKPIIETDFLLKVPETKRFDVRVSVNHQQLKNLISTQPTGEPSDPVYFTNSYFIWSLYPHSGAIKQIGGMLKYKPLCLLGSCGYVVSGGPLNGQVDFWAPNGSHTFMELGGTYNNGVAIHRRNCDQKAESLVCNNDHTIKILNLDDKSLTNLLYFPVNMNHASVSNDGRFMVCVGDSPDVFIYDIDRSGSFHHQSTSRADTHEGSFCTSISADNRLIACASEDSTISIFDIRQLGRVLESRSCQRPSPFGSIRSCHFSPPNAGPLDLLLYSEGYNIVHLLDTRNFCEKTFSIQALESTTIGANVEVSGTCFSDDGSRLYVASPSCIYEWDIEKRNRLCFPSFDMA</sequence>
<dbReference type="PANTHER" id="PTHR43991">
    <property type="entry name" value="WD REPEAT PROTEIN (AFU_ORTHOLOGUE AFUA_8G05640)-RELATED"/>
    <property type="match status" value="1"/>
</dbReference>
<dbReference type="InterPro" id="IPR001680">
    <property type="entry name" value="WD40_rpt"/>
</dbReference>